<comment type="similarity">
    <text evidence="1">Belongs to the NATD1 family.</text>
</comment>
<proteinExistence type="inferred from homology"/>
<evidence type="ECO:0000256" key="2">
    <source>
        <dbReference type="ARBA" id="ARBA00020243"/>
    </source>
</evidence>
<dbReference type="PANTHER" id="PTHR31435:SF9">
    <property type="entry name" value="PROTEIN NATD1"/>
    <property type="match status" value="1"/>
</dbReference>
<gene>
    <name evidence="5" type="ORF">NQ318_002966</name>
</gene>
<dbReference type="AlphaFoldDB" id="A0AAV8YPU2"/>
<feature type="non-terminal residue" evidence="5">
    <location>
        <position position="1"/>
    </location>
</feature>
<dbReference type="EMBL" id="JAPWTK010000055">
    <property type="protein sequence ID" value="KAJ8953546.1"/>
    <property type="molecule type" value="Genomic_DNA"/>
</dbReference>
<name>A0AAV8YPU2_9CUCU</name>
<dbReference type="SUPFAM" id="SSF55729">
    <property type="entry name" value="Acyl-CoA N-acyltransferases (Nat)"/>
    <property type="match status" value="1"/>
</dbReference>
<dbReference type="Proteomes" id="UP001162162">
    <property type="component" value="Unassembled WGS sequence"/>
</dbReference>
<protein>
    <recommendedName>
        <fullName evidence="2">Protein NATD1</fullName>
    </recommendedName>
    <alternativeName>
        <fullName evidence="3">N-acetyltransferase domain-containing protein 1</fullName>
    </alternativeName>
</protein>
<dbReference type="PROSITE" id="PS51729">
    <property type="entry name" value="GNAT_YJDJ"/>
    <property type="match status" value="1"/>
</dbReference>
<keyword evidence="6" id="KW-1185">Reference proteome</keyword>
<evidence type="ECO:0000259" key="4">
    <source>
        <dbReference type="PROSITE" id="PS51729"/>
    </source>
</evidence>
<dbReference type="InterPro" id="IPR045057">
    <property type="entry name" value="Gcn5-rel_NAT"/>
</dbReference>
<dbReference type="PANTHER" id="PTHR31435">
    <property type="entry name" value="PROTEIN NATD1"/>
    <property type="match status" value="1"/>
</dbReference>
<dbReference type="Gene3D" id="3.40.630.30">
    <property type="match status" value="1"/>
</dbReference>
<accession>A0AAV8YPU2</accession>
<sequence>VHNNCVFNSRRELIRLVMRAFVRFCSSRTNLKLNPIEENIATKEFRIKLNGDFATVEFKKINETTYDLLHTNIPKTYQGKGLGPVFAERIFDHLIQRNSKMKITCEFLQKFLNSNKEKYKDHVLNS</sequence>
<evidence type="ECO:0000313" key="5">
    <source>
        <dbReference type="EMBL" id="KAJ8953546.1"/>
    </source>
</evidence>
<comment type="caution">
    <text evidence="5">The sequence shown here is derived from an EMBL/GenBank/DDBJ whole genome shotgun (WGS) entry which is preliminary data.</text>
</comment>
<dbReference type="InterPro" id="IPR031165">
    <property type="entry name" value="GNAT_YJDJ"/>
</dbReference>
<feature type="domain" description="N-acetyltransferase" evidence="4">
    <location>
        <begin position="37"/>
        <end position="124"/>
    </location>
</feature>
<evidence type="ECO:0000313" key="6">
    <source>
        <dbReference type="Proteomes" id="UP001162162"/>
    </source>
</evidence>
<evidence type="ECO:0000256" key="3">
    <source>
        <dbReference type="ARBA" id="ARBA00031876"/>
    </source>
</evidence>
<evidence type="ECO:0000256" key="1">
    <source>
        <dbReference type="ARBA" id="ARBA00006233"/>
    </source>
</evidence>
<dbReference type="InterPro" id="IPR016181">
    <property type="entry name" value="Acyl_CoA_acyltransferase"/>
</dbReference>
<reference evidence="5" key="1">
    <citation type="journal article" date="2023" name="Insect Mol. Biol.">
        <title>Genome sequencing provides insights into the evolution of gene families encoding plant cell wall-degrading enzymes in longhorned beetles.</title>
        <authorList>
            <person name="Shin N.R."/>
            <person name="Okamura Y."/>
            <person name="Kirsch R."/>
            <person name="Pauchet Y."/>
        </authorList>
    </citation>
    <scope>NUCLEOTIDE SEQUENCE</scope>
    <source>
        <strain evidence="5">AMC_N1</strain>
    </source>
</reference>
<organism evidence="5 6">
    <name type="scientific">Aromia moschata</name>
    <dbReference type="NCBI Taxonomy" id="1265417"/>
    <lineage>
        <taxon>Eukaryota</taxon>
        <taxon>Metazoa</taxon>
        <taxon>Ecdysozoa</taxon>
        <taxon>Arthropoda</taxon>
        <taxon>Hexapoda</taxon>
        <taxon>Insecta</taxon>
        <taxon>Pterygota</taxon>
        <taxon>Neoptera</taxon>
        <taxon>Endopterygota</taxon>
        <taxon>Coleoptera</taxon>
        <taxon>Polyphaga</taxon>
        <taxon>Cucujiformia</taxon>
        <taxon>Chrysomeloidea</taxon>
        <taxon>Cerambycidae</taxon>
        <taxon>Cerambycinae</taxon>
        <taxon>Callichromatini</taxon>
        <taxon>Aromia</taxon>
    </lineage>
</organism>
<dbReference type="Pfam" id="PF14542">
    <property type="entry name" value="Acetyltransf_CG"/>
    <property type="match status" value="1"/>
</dbReference>